<evidence type="ECO:0000256" key="1">
    <source>
        <dbReference type="SAM" id="Coils"/>
    </source>
</evidence>
<protein>
    <submittedName>
        <fullName evidence="4">Uncharacterized protein LOC105425195</fullName>
    </submittedName>
</protein>
<feature type="region of interest" description="Disordered" evidence="2">
    <location>
        <begin position="197"/>
        <end position="280"/>
    </location>
</feature>
<dbReference type="AlphaFoldDB" id="A0A6I9VY35"/>
<feature type="compositionally biased region" description="Basic residues" evidence="2">
    <location>
        <begin position="259"/>
        <end position="269"/>
    </location>
</feature>
<sequence length="759" mass="86490">MIGVCQKAQTETRGNKETSNILPISSRSPSSKSSIKYNDYNSETSATKIRNYNIPQRIHNVELKAEENFDIFNPSPKSTRLSPRRNVDDNDIIMRAEGLMKAEGLIEGRQKGSLNITSNSQLDKKFSSAITSPVQNEITEVDREYETYFFPPSISIEELTLQADKDYLHVMPFSARKDIEDSVLNFPNLPNILKTELTENSSKSNGERSKSKTRKSKLSSVYKMDSTMSKARKRKAKLRSSVSKSTITTKDTGFIGRKEAKRRRHKGHAHQQSNSPKHLKKFNDVVEIFHNTRLKNSNSGVSSKPSELNETKDAKKSHLPETDRKIQKTSYSERNNNRECQSHDKNNEQDHFDCLQTLDCQLNKSNSGATLEATQEDKLEKCSNDPDPSRRDKTRRCEPTFNRYDSISMPNYEMPTLASKLKRSTRSYFSRFNFRSIPFVVGTSVTPSYNLGLNIQQVLSVMKMRQPIASDVTPLLIRKVSRGVRPVSILLEQMNNHYEGSQTSRWFNNGQRLGQGKRESTFNLQHVGKVQGAYVPKTSIDTEIISKKDHHVSKQCKKKSICDQAKQQSSSAVNENTTTPASIKNQRGISRMSLKGNIDHKYIPDSHNTKEIRDVLINLHDQFEEMNTKYEKLQSEVDKSNDKALAKELSILEKELSAKEEEINAVIGLYKEVMTLKQQMKMLHERNSLVCITTKSIKETDKNSFPMSIISGKSHSMNPTQIIGSKKMYNAMREPPISMQLTALLRQIQTFHKQLQLVS</sequence>
<feature type="compositionally biased region" description="Basic and acidic residues" evidence="2">
    <location>
        <begin position="375"/>
        <end position="396"/>
    </location>
</feature>
<name>A0A6I9VY35_9HYME</name>
<feature type="compositionally biased region" description="Basic and acidic residues" evidence="2">
    <location>
        <begin position="335"/>
        <end position="345"/>
    </location>
</feature>
<organism evidence="3 4">
    <name type="scientific">Pogonomyrmex barbatus</name>
    <name type="common">red harvester ant</name>
    <dbReference type="NCBI Taxonomy" id="144034"/>
    <lineage>
        <taxon>Eukaryota</taxon>
        <taxon>Metazoa</taxon>
        <taxon>Ecdysozoa</taxon>
        <taxon>Arthropoda</taxon>
        <taxon>Hexapoda</taxon>
        <taxon>Insecta</taxon>
        <taxon>Pterygota</taxon>
        <taxon>Neoptera</taxon>
        <taxon>Endopterygota</taxon>
        <taxon>Hymenoptera</taxon>
        <taxon>Apocrita</taxon>
        <taxon>Aculeata</taxon>
        <taxon>Formicoidea</taxon>
        <taxon>Formicidae</taxon>
        <taxon>Myrmicinae</taxon>
        <taxon>Pogonomyrmex</taxon>
    </lineage>
</organism>
<feature type="compositionally biased region" description="Basic and acidic residues" evidence="2">
    <location>
        <begin position="307"/>
        <end position="326"/>
    </location>
</feature>
<evidence type="ECO:0000256" key="2">
    <source>
        <dbReference type="SAM" id="MobiDB-lite"/>
    </source>
</evidence>
<keyword evidence="3" id="KW-1185">Reference proteome</keyword>
<gene>
    <name evidence="4" type="primary">LOC105425195</name>
</gene>
<feature type="region of interest" description="Disordered" evidence="2">
    <location>
        <begin position="1"/>
        <end position="38"/>
    </location>
</feature>
<dbReference type="RefSeq" id="XP_011634157.1">
    <property type="nucleotide sequence ID" value="XM_011635855.2"/>
</dbReference>
<proteinExistence type="predicted"/>
<dbReference type="OrthoDB" id="76453at2759"/>
<feature type="compositionally biased region" description="Polar residues" evidence="2">
    <location>
        <begin position="7"/>
        <end position="22"/>
    </location>
</feature>
<keyword evidence="1" id="KW-0175">Coiled coil</keyword>
<feature type="compositionally biased region" description="Polar residues" evidence="2">
    <location>
        <begin position="294"/>
        <end position="306"/>
    </location>
</feature>
<evidence type="ECO:0000313" key="4">
    <source>
        <dbReference type="RefSeq" id="XP_011634157.1"/>
    </source>
</evidence>
<feature type="region of interest" description="Disordered" evidence="2">
    <location>
        <begin position="293"/>
        <end position="345"/>
    </location>
</feature>
<accession>A0A6I9VY35</accession>
<feature type="coiled-coil region" evidence="1">
    <location>
        <begin position="616"/>
        <end position="662"/>
    </location>
</feature>
<evidence type="ECO:0000313" key="3">
    <source>
        <dbReference type="Proteomes" id="UP000504615"/>
    </source>
</evidence>
<reference evidence="4" key="1">
    <citation type="submission" date="2025-08" db="UniProtKB">
        <authorList>
            <consortium name="RefSeq"/>
        </authorList>
    </citation>
    <scope>IDENTIFICATION</scope>
</reference>
<dbReference type="Proteomes" id="UP000504615">
    <property type="component" value="Unplaced"/>
</dbReference>
<dbReference type="GeneID" id="105425195"/>
<feature type="compositionally biased region" description="Low complexity" evidence="2">
    <location>
        <begin position="23"/>
        <end position="36"/>
    </location>
</feature>
<feature type="region of interest" description="Disordered" evidence="2">
    <location>
        <begin position="370"/>
        <end position="396"/>
    </location>
</feature>
<dbReference type="KEGG" id="pbar:105425195"/>